<evidence type="ECO:0000256" key="1">
    <source>
        <dbReference type="ARBA" id="ARBA00022630"/>
    </source>
</evidence>
<feature type="compositionally biased region" description="Low complexity" evidence="3">
    <location>
        <begin position="1"/>
        <end position="14"/>
    </location>
</feature>
<accession>A0ABP8EWL9</accession>
<dbReference type="PANTHER" id="PTHR11748:SF103">
    <property type="entry name" value="GLYCOLATE OXIDASE SUBUNIT GLCE"/>
    <property type="match status" value="1"/>
</dbReference>
<dbReference type="InterPro" id="IPR016166">
    <property type="entry name" value="FAD-bd_PCMH"/>
</dbReference>
<dbReference type="PANTHER" id="PTHR11748">
    <property type="entry name" value="D-LACTATE DEHYDROGENASE"/>
    <property type="match status" value="1"/>
</dbReference>
<sequence length="470" mass="46463">MRSAATGAAARPGRPAGGAGVPDLAALARSLEGAGQVTEAGPGDVVDGVPAAVVARPTSIASVSALVREATGQGLVTVARGGGTALDWGTPPERVDVLLDLTGLDRLVEHEAGDLVVVAEAGLALHDLQERVGRAGQELVADVPRERYEAGSTVGGALATAASGPRRLQRLALRDLVLGATVVLADGTVATSGGKVVKNVAGYDVAKLMTGSFGTLGVVVRAAFRLHPVRPDRAYVVRTGPLAEVADLARAVVASQLAPAAVELDRPAGSDEATLAVLLEGTGDAVGARAAEAAALVDGVLAEEPTWWGRLPEGDVCAKATATLVGVKELLRAARAAEQAYGAAVALRGSAVGVLHAGISPAGGTAPGADSGNASGVDSGTASGVDSGTASGADSGTASGAAVVARVVTALRAAAPSPREGTVVVLRAPAGLRDGLDVWGPVGGLDLMRSIKERLDPGRNLAPGRFVGGI</sequence>
<feature type="region of interest" description="Disordered" evidence="3">
    <location>
        <begin position="1"/>
        <end position="21"/>
    </location>
</feature>
<comment type="caution">
    <text evidence="5">The sequence shown here is derived from an EMBL/GenBank/DDBJ whole genome shotgun (WGS) entry which is preliminary data.</text>
</comment>
<dbReference type="SUPFAM" id="SSF55103">
    <property type="entry name" value="FAD-linked oxidases, C-terminal domain"/>
    <property type="match status" value="1"/>
</dbReference>
<proteinExistence type="predicted"/>
<gene>
    <name evidence="5" type="ORF">GCM10022262_27530</name>
</gene>
<evidence type="ECO:0000313" key="5">
    <source>
        <dbReference type="EMBL" id="GAA4288393.1"/>
    </source>
</evidence>
<feature type="compositionally biased region" description="Low complexity" evidence="3">
    <location>
        <begin position="374"/>
        <end position="396"/>
    </location>
</feature>
<keyword evidence="1" id="KW-0285">Flavoprotein</keyword>
<dbReference type="Proteomes" id="UP001499841">
    <property type="component" value="Unassembled WGS sequence"/>
</dbReference>
<keyword evidence="2" id="KW-0274">FAD</keyword>
<dbReference type="EMBL" id="BAABBA010000014">
    <property type="protein sequence ID" value="GAA4288393.1"/>
    <property type="molecule type" value="Genomic_DNA"/>
</dbReference>
<dbReference type="Pfam" id="PF01565">
    <property type="entry name" value="FAD_binding_4"/>
    <property type="match status" value="1"/>
</dbReference>
<name>A0ABP8EWL9_9MICO</name>
<dbReference type="SUPFAM" id="SSF56176">
    <property type="entry name" value="FAD-binding/transporter-associated domain-like"/>
    <property type="match status" value="1"/>
</dbReference>
<dbReference type="InterPro" id="IPR006094">
    <property type="entry name" value="Oxid_FAD_bind_N"/>
</dbReference>
<keyword evidence="6" id="KW-1185">Reference proteome</keyword>
<dbReference type="Gene3D" id="3.30.465.10">
    <property type="match status" value="1"/>
</dbReference>
<dbReference type="RefSeq" id="WP_345042267.1">
    <property type="nucleotide sequence ID" value="NZ_BAABBA010000014.1"/>
</dbReference>
<evidence type="ECO:0000256" key="2">
    <source>
        <dbReference type="ARBA" id="ARBA00022827"/>
    </source>
</evidence>
<evidence type="ECO:0000313" key="6">
    <source>
        <dbReference type="Proteomes" id="UP001499841"/>
    </source>
</evidence>
<reference evidence="6" key="1">
    <citation type="journal article" date="2019" name="Int. J. Syst. Evol. Microbiol.">
        <title>The Global Catalogue of Microorganisms (GCM) 10K type strain sequencing project: providing services to taxonomists for standard genome sequencing and annotation.</title>
        <authorList>
            <consortium name="The Broad Institute Genomics Platform"/>
            <consortium name="The Broad Institute Genome Sequencing Center for Infectious Disease"/>
            <person name="Wu L."/>
            <person name="Ma J."/>
        </authorList>
    </citation>
    <scope>NUCLEOTIDE SEQUENCE [LARGE SCALE GENOMIC DNA]</scope>
    <source>
        <strain evidence="6">JCM 17459</strain>
    </source>
</reference>
<organism evidence="5 6">
    <name type="scientific">Georgenia daeguensis</name>
    <dbReference type="NCBI Taxonomy" id="908355"/>
    <lineage>
        <taxon>Bacteria</taxon>
        <taxon>Bacillati</taxon>
        <taxon>Actinomycetota</taxon>
        <taxon>Actinomycetes</taxon>
        <taxon>Micrococcales</taxon>
        <taxon>Bogoriellaceae</taxon>
        <taxon>Georgenia</taxon>
    </lineage>
</organism>
<evidence type="ECO:0000259" key="4">
    <source>
        <dbReference type="PROSITE" id="PS51387"/>
    </source>
</evidence>
<feature type="domain" description="FAD-binding PCMH-type" evidence="4">
    <location>
        <begin position="46"/>
        <end position="229"/>
    </location>
</feature>
<evidence type="ECO:0000256" key="3">
    <source>
        <dbReference type="SAM" id="MobiDB-lite"/>
    </source>
</evidence>
<dbReference type="InterPro" id="IPR016169">
    <property type="entry name" value="FAD-bd_PCMH_sub2"/>
</dbReference>
<dbReference type="InterPro" id="IPR016164">
    <property type="entry name" value="FAD-linked_Oxase-like_C"/>
</dbReference>
<dbReference type="InterPro" id="IPR036318">
    <property type="entry name" value="FAD-bd_PCMH-like_sf"/>
</dbReference>
<feature type="region of interest" description="Disordered" evidence="3">
    <location>
        <begin position="366"/>
        <end position="396"/>
    </location>
</feature>
<protein>
    <recommendedName>
        <fullName evidence="4">FAD-binding PCMH-type domain-containing protein</fullName>
    </recommendedName>
</protein>
<dbReference type="PROSITE" id="PS51387">
    <property type="entry name" value="FAD_PCMH"/>
    <property type="match status" value="1"/>
</dbReference>